<gene>
    <name evidence="1" type="ORF">JOC58_000395</name>
</gene>
<proteinExistence type="predicted"/>
<dbReference type="EMBL" id="JAVDQH010000001">
    <property type="protein sequence ID" value="MDR6242511.1"/>
    <property type="molecule type" value="Genomic_DNA"/>
</dbReference>
<keyword evidence="2" id="KW-1185">Reference proteome</keyword>
<organism evidence="1 2">
    <name type="scientific">Paenibacillus hunanensis</name>
    <dbReference type="NCBI Taxonomy" id="539262"/>
    <lineage>
        <taxon>Bacteria</taxon>
        <taxon>Bacillati</taxon>
        <taxon>Bacillota</taxon>
        <taxon>Bacilli</taxon>
        <taxon>Bacillales</taxon>
        <taxon>Paenibacillaceae</taxon>
        <taxon>Paenibacillus</taxon>
    </lineage>
</organism>
<evidence type="ECO:0000313" key="2">
    <source>
        <dbReference type="Proteomes" id="UP001185028"/>
    </source>
</evidence>
<name>A0ABU1ITG8_9BACL</name>
<comment type="caution">
    <text evidence="1">The sequence shown here is derived from an EMBL/GenBank/DDBJ whole genome shotgun (WGS) entry which is preliminary data.</text>
</comment>
<dbReference type="Proteomes" id="UP001185028">
    <property type="component" value="Unassembled WGS sequence"/>
</dbReference>
<reference evidence="1 2" key="1">
    <citation type="submission" date="2023-07" db="EMBL/GenBank/DDBJ databases">
        <title>Genomic Encyclopedia of Type Strains, Phase IV (KMG-IV): sequencing the most valuable type-strain genomes for metagenomic binning, comparative biology and taxonomic classification.</title>
        <authorList>
            <person name="Goeker M."/>
        </authorList>
    </citation>
    <scope>NUCLEOTIDE SEQUENCE [LARGE SCALE GENOMIC DNA]</scope>
    <source>
        <strain evidence="1 2">DSM 22170</strain>
    </source>
</reference>
<protein>
    <submittedName>
        <fullName evidence="1">Uncharacterized protein</fullName>
    </submittedName>
</protein>
<dbReference type="RefSeq" id="WP_188774961.1">
    <property type="nucleotide sequence ID" value="NZ_BMMB01000003.1"/>
</dbReference>
<sequence>MNKPKIHNDLFAADVPLVDGIIEHIVLLPDQAKVHFRTEQGEQATFTFEQTVGVWDRRSVGQEIGGLSTLPVALANLYIRELLHNDVEFGELDQQTLDRISVYSFTNSWSEMPILEIAATEMLVQRGGV</sequence>
<accession>A0ABU1ITG8</accession>
<evidence type="ECO:0000313" key="1">
    <source>
        <dbReference type="EMBL" id="MDR6242511.1"/>
    </source>
</evidence>